<gene>
    <name evidence="3" type="primary">ACS7</name>
    <name evidence="3" type="ORF">AAHA92_16046</name>
</gene>
<evidence type="ECO:0000313" key="4">
    <source>
        <dbReference type="Proteomes" id="UP001567538"/>
    </source>
</evidence>
<dbReference type="InterPro" id="IPR050478">
    <property type="entry name" value="Ethylene_sulfur-biosynth"/>
</dbReference>
<keyword evidence="3" id="KW-0456">Lyase</keyword>
<name>A0ABD1GUR5_SALDI</name>
<dbReference type="PRINTS" id="PR00753">
    <property type="entry name" value="ACCSYNTHASE"/>
</dbReference>
<dbReference type="EMBL" id="JBEAFC010000007">
    <property type="protein sequence ID" value="KAL1547727.1"/>
    <property type="molecule type" value="Genomic_DNA"/>
</dbReference>
<organism evidence="3 4">
    <name type="scientific">Salvia divinorum</name>
    <name type="common">Maria pastora</name>
    <name type="synonym">Diviner's sage</name>
    <dbReference type="NCBI Taxonomy" id="28513"/>
    <lineage>
        <taxon>Eukaryota</taxon>
        <taxon>Viridiplantae</taxon>
        <taxon>Streptophyta</taxon>
        <taxon>Embryophyta</taxon>
        <taxon>Tracheophyta</taxon>
        <taxon>Spermatophyta</taxon>
        <taxon>Magnoliopsida</taxon>
        <taxon>eudicotyledons</taxon>
        <taxon>Gunneridae</taxon>
        <taxon>Pentapetalae</taxon>
        <taxon>asterids</taxon>
        <taxon>lamiids</taxon>
        <taxon>Lamiales</taxon>
        <taxon>Lamiaceae</taxon>
        <taxon>Nepetoideae</taxon>
        <taxon>Mentheae</taxon>
        <taxon>Salviinae</taxon>
        <taxon>Salvia</taxon>
        <taxon>Salvia subgen. Calosphace</taxon>
    </lineage>
</organism>
<evidence type="ECO:0000313" key="3">
    <source>
        <dbReference type="EMBL" id="KAL1547727.1"/>
    </source>
</evidence>
<proteinExistence type="predicted"/>
<dbReference type="Pfam" id="PF00155">
    <property type="entry name" value="Aminotran_1_2"/>
    <property type="match status" value="1"/>
</dbReference>
<comment type="caution">
    <text evidence="3">The sequence shown here is derived from an EMBL/GenBank/DDBJ whole genome shotgun (WGS) entry which is preliminary data.</text>
</comment>
<accession>A0ABD1GUR5</accession>
<dbReference type="InterPro" id="IPR015421">
    <property type="entry name" value="PyrdxlP-dep_Trfase_major"/>
</dbReference>
<dbReference type="InterPro" id="IPR004839">
    <property type="entry name" value="Aminotransferase_I/II_large"/>
</dbReference>
<evidence type="ECO:0000256" key="1">
    <source>
        <dbReference type="ARBA" id="ARBA00022898"/>
    </source>
</evidence>
<dbReference type="SUPFAM" id="SSF53383">
    <property type="entry name" value="PLP-dependent transferases"/>
    <property type="match status" value="1"/>
</dbReference>
<evidence type="ECO:0000259" key="2">
    <source>
        <dbReference type="Pfam" id="PF00155"/>
    </source>
</evidence>
<dbReference type="InterPro" id="IPR015424">
    <property type="entry name" value="PyrdxlP-dep_Trfase"/>
</dbReference>
<dbReference type="AlphaFoldDB" id="A0ABD1GUR5"/>
<feature type="domain" description="Aminotransferase class I/classII large" evidence="2">
    <location>
        <begin position="1"/>
        <end position="106"/>
    </location>
</feature>
<keyword evidence="4" id="KW-1185">Reference proteome</keyword>
<dbReference type="PANTHER" id="PTHR43795">
    <property type="entry name" value="BIFUNCTIONAL ASPARTATE AMINOTRANSFERASE AND GLUTAMATE/ASPARTATE-PREPHENATE AMINOTRANSFERASE-RELATED"/>
    <property type="match status" value="1"/>
</dbReference>
<protein>
    <submittedName>
        <fullName evidence="3">1-aminocyclopropane-1-carboxylate synthase 7</fullName>
        <ecNumber evidence="3">4.4.1.14</ecNumber>
    </submittedName>
</protein>
<reference evidence="3 4" key="1">
    <citation type="submission" date="2024-06" db="EMBL/GenBank/DDBJ databases">
        <title>A chromosome level genome sequence of Diviner's sage (Salvia divinorum).</title>
        <authorList>
            <person name="Ford S.A."/>
            <person name="Ro D.-K."/>
            <person name="Ness R.W."/>
            <person name="Phillips M.A."/>
        </authorList>
    </citation>
    <scope>NUCLEOTIDE SEQUENCE [LARGE SCALE GENOMIC DNA]</scope>
    <source>
        <strain evidence="3">SAF-2024a</strain>
        <tissue evidence="3">Leaf</tissue>
    </source>
</reference>
<sequence length="171" mass="18723">MASFMGKMCGRAKFDQERIVITTGVTATDELLTLILADPVDALLIPTPYYPRFRDLRWRTGVNVVPIHCDSSNGFKITLPSLDSAYSDAELRGVLITNPLNPLGATVRSSRPGATGTPRDVELYVDLVAEAAASGDDVLDEFTTGYIDAYRERLLRRCRMIVDGLGRAGIE</sequence>
<dbReference type="Proteomes" id="UP001567538">
    <property type="component" value="Unassembled WGS sequence"/>
</dbReference>
<keyword evidence="1" id="KW-0663">Pyridoxal phosphate</keyword>
<dbReference type="EC" id="4.4.1.14" evidence="3"/>
<dbReference type="Gene3D" id="3.40.640.10">
    <property type="entry name" value="Type I PLP-dependent aspartate aminotransferase-like (Major domain)"/>
    <property type="match status" value="1"/>
</dbReference>
<dbReference type="GO" id="GO:0016847">
    <property type="term" value="F:1-aminocyclopropane-1-carboxylate synthase activity"/>
    <property type="evidence" value="ECO:0007669"/>
    <property type="project" value="UniProtKB-EC"/>
</dbReference>
<dbReference type="PANTHER" id="PTHR43795:SF39">
    <property type="entry name" value="AMINOTRANSFERASE CLASS I_CLASSII DOMAIN-CONTAINING PROTEIN"/>
    <property type="match status" value="1"/>
</dbReference>